<proteinExistence type="predicted"/>
<protein>
    <recommendedName>
        <fullName evidence="4">Lipoprotein</fullName>
    </recommendedName>
</protein>
<dbReference type="EMBL" id="JBELPY010000001">
    <property type="protein sequence ID" value="MFL9832928.1"/>
    <property type="molecule type" value="Genomic_DNA"/>
</dbReference>
<accession>A0ABW8XZ05</accession>
<gene>
    <name evidence="2" type="ORF">ABS765_02660</name>
</gene>
<keyword evidence="3" id="KW-1185">Reference proteome</keyword>
<dbReference type="PROSITE" id="PS51257">
    <property type="entry name" value="PROKAR_LIPOPROTEIN"/>
    <property type="match status" value="1"/>
</dbReference>
<evidence type="ECO:0000313" key="2">
    <source>
        <dbReference type="EMBL" id="MFL9832928.1"/>
    </source>
</evidence>
<comment type="caution">
    <text evidence="2">The sequence shown here is derived from an EMBL/GenBank/DDBJ whole genome shotgun (WGS) entry which is preliminary data.</text>
</comment>
<evidence type="ECO:0000256" key="1">
    <source>
        <dbReference type="SAM" id="MobiDB-lite"/>
    </source>
</evidence>
<name>A0ABW8XZ05_9FLAO</name>
<feature type="compositionally biased region" description="Basic and acidic residues" evidence="1">
    <location>
        <begin position="32"/>
        <end position="41"/>
    </location>
</feature>
<dbReference type="Proteomes" id="UP001629058">
    <property type="component" value="Unassembled WGS sequence"/>
</dbReference>
<evidence type="ECO:0008006" key="4">
    <source>
        <dbReference type="Google" id="ProtNLM"/>
    </source>
</evidence>
<dbReference type="RefSeq" id="WP_408087269.1">
    <property type="nucleotide sequence ID" value="NZ_JBELPY010000001.1"/>
</dbReference>
<reference evidence="2 3" key="1">
    <citation type="submission" date="2024-06" db="EMBL/GenBank/DDBJ databases">
        <authorList>
            <person name="Kaempfer P."/>
            <person name="Viver T."/>
        </authorList>
    </citation>
    <scope>NUCLEOTIDE SEQUENCE [LARGE SCALE GENOMIC DNA]</scope>
    <source>
        <strain evidence="2 3">ST-37</strain>
    </source>
</reference>
<evidence type="ECO:0000313" key="3">
    <source>
        <dbReference type="Proteomes" id="UP001629058"/>
    </source>
</evidence>
<sequence length="48" mass="5458">MKFLKNTIVILVIAGFISSCLPHPSQRPMPPGHDKKVEELKKHHPSNR</sequence>
<feature type="region of interest" description="Disordered" evidence="1">
    <location>
        <begin position="23"/>
        <end position="48"/>
    </location>
</feature>
<organism evidence="2 3">
    <name type="scientific">Chryseobacterium terrae</name>
    <dbReference type="NCBI Taxonomy" id="3163299"/>
    <lineage>
        <taxon>Bacteria</taxon>
        <taxon>Pseudomonadati</taxon>
        <taxon>Bacteroidota</taxon>
        <taxon>Flavobacteriia</taxon>
        <taxon>Flavobacteriales</taxon>
        <taxon>Weeksellaceae</taxon>
        <taxon>Chryseobacterium group</taxon>
        <taxon>Chryseobacterium</taxon>
    </lineage>
</organism>